<evidence type="ECO:0000256" key="4">
    <source>
        <dbReference type="ARBA" id="ARBA00023163"/>
    </source>
</evidence>
<dbReference type="PROSITE" id="PS50048">
    <property type="entry name" value="ZN2_CY6_FUNGAL_2"/>
    <property type="match status" value="1"/>
</dbReference>
<dbReference type="PANTHER" id="PTHR47424:SF3">
    <property type="entry name" value="REGULATORY PROTEIN GAL4"/>
    <property type="match status" value="1"/>
</dbReference>
<dbReference type="GO" id="GO:0006351">
    <property type="term" value="P:DNA-templated transcription"/>
    <property type="evidence" value="ECO:0007669"/>
    <property type="project" value="InterPro"/>
</dbReference>
<dbReference type="InterPro" id="IPR001138">
    <property type="entry name" value="Zn2Cys6_DnaBD"/>
</dbReference>
<dbReference type="PROSITE" id="PS00463">
    <property type="entry name" value="ZN2_CY6_FUNGAL_1"/>
    <property type="match status" value="1"/>
</dbReference>
<sequence>MISSRMDNPSDNASPVTRKRGPRIIRACQLCRARKVRCDGQSPCSGCRPSGAACVYRTSESKRTRGPTRVRSGNPSETSADRSFATTSYGIPPAAQVRHDPVQYKRLRELRAGIGVSNRDSGSFQFYGPSSHFCFVQRIHQRIKRRTNEALLTPQSNAIPDGVERWGLERFMFSVGADDNSGKCQPDAYLSREMGDAFLNAYFEIIHPQVPVLVYSEIIGIWEGFWKTPSQLFSHDRRDLVYMALAIGARVSSSEGRQDAPLSEGWGDHFSRKASGSIKLIEDPSLHSTHFFLLKAVYAYQIMRANDAYLYLGHAARSATALGIHRAQVVEGANPTMHRLRLTFWTLYAQERSCSLYTGRPSAFRDELIDAPYPEDLTTLPLEADPGGTQYIQATTQCAMTRAEAMVGKIVDRILVGIYSSKNILNASDLCRVHQTALECDLELENMTKTLPPYLHFFDDSLPIGDGWQEVQRVILGNHYYLVRMLMHRPALVFATFFNSKAEAQERAAGTMDIKGSIDASISSARSIIDLNYDVFFHRHPGVKFDGSLATFLVSACVNLLYDVLDSDMTTECARNTFNVVERGIQCLDQIQHVGPTTGKALSLDVMKVAKDALGSNQSLDHLDENVMSFFPWLQQANPRFNQDSVPVLEHDSSASPSSNAIAPTTDAGEGYLESLIMAPEVNYIPHWLQAGFQPQDIPHALY</sequence>
<dbReference type="SMART" id="SM00066">
    <property type="entry name" value="GAL4"/>
    <property type="match status" value="1"/>
</dbReference>
<dbReference type="InterPro" id="IPR051127">
    <property type="entry name" value="Fungal_SecMet_Regulators"/>
</dbReference>
<keyword evidence="5" id="KW-0539">Nucleus</keyword>
<evidence type="ECO:0000259" key="7">
    <source>
        <dbReference type="PROSITE" id="PS50048"/>
    </source>
</evidence>
<evidence type="ECO:0000256" key="1">
    <source>
        <dbReference type="ARBA" id="ARBA00022723"/>
    </source>
</evidence>
<dbReference type="Gene3D" id="4.10.240.10">
    <property type="entry name" value="Zn(2)-C6 fungal-type DNA-binding domain"/>
    <property type="match status" value="1"/>
</dbReference>
<dbReference type="CDD" id="cd12148">
    <property type="entry name" value="fungal_TF_MHR"/>
    <property type="match status" value="1"/>
</dbReference>
<evidence type="ECO:0000256" key="2">
    <source>
        <dbReference type="ARBA" id="ARBA00023015"/>
    </source>
</evidence>
<dbReference type="STRING" id="254877.A0A1V6SS62"/>
<evidence type="ECO:0000313" key="8">
    <source>
        <dbReference type="EMBL" id="OQE16514.1"/>
    </source>
</evidence>
<name>A0A1V6SS62_9EURO</name>
<accession>A0A1V6SS62</accession>
<evidence type="ECO:0000256" key="3">
    <source>
        <dbReference type="ARBA" id="ARBA00023125"/>
    </source>
</evidence>
<dbReference type="SUPFAM" id="SSF57701">
    <property type="entry name" value="Zn2/Cys6 DNA-binding domain"/>
    <property type="match status" value="1"/>
</dbReference>
<evidence type="ECO:0000313" key="9">
    <source>
        <dbReference type="Proteomes" id="UP000191342"/>
    </source>
</evidence>
<keyword evidence="4" id="KW-0804">Transcription</keyword>
<dbReference type="GO" id="GO:0000981">
    <property type="term" value="F:DNA-binding transcription factor activity, RNA polymerase II-specific"/>
    <property type="evidence" value="ECO:0007669"/>
    <property type="project" value="InterPro"/>
</dbReference>
<proteinExistence type="predicted"/>
<reference evidence="9" key="1">
    <citation type="journal article" date="2017" name="Nat. Microbiol.">
        <title>Global analysis of biosynthetic gene clusters reveals vast potential of secondary metabolite production in Penicillium species.</title>
        <authorList>
            <person name="Nielsen J.C."/>
            <person name="Grijseels S."/>
            <person name="Prigent S."/>
            <person name="Ji B."/>
            <person name="Dainat J."/>
            <person name="Nielsen K.F."/>
            <person name="Frisvad J.C."/>
            <person name="Workman M."/>
            <person name="Nielsen J."/>
        </authorList>
    </citation>
    <scope>NUCLEOTIDE SEQUENCE [LARGE SCALE GENOMIC DNA]</scope>
    <source>
        <strain evidence="9">IBT 14082</strain>
    </source>
</reference>
<dbReference type="PANTHER" id="PTHR47424">
    <property type="entry name" value="REGULATORY PROTEIN GAL4"/>
    <property type="match status" value="1"/>
</dbReference>
<dbReference type="AlphaFoldDB" id="A0A1V6SS62"/>
<dbReference type="Pfam" id="PF00172">
    <property type="entry name" value="Zn_clus"/>
    <property type="match status" value="1"/>
</dbReference>
<keyword evidence="1" id="KW-0479">Metal-binding</keyword>
<feature type="region of interest" description="Disordered" evidence="6">
    <location>
        <begin position="58"/>
        <end position="87"/>
    </location>
</feature>
<evidence type="ECO:0000256" key="5">
    <source>
        <dbReference type="ARBA" id="ARBA00023242"/>
    </source>
</evidence>
<dbReference type="InterPro" id="IPR036864">
    <property type="entry name" value="Zn2-C6_fun-type_DNA-bd_sf"/>
</dbReference>
<dbReference type="EMBL" id="MLQL01000027">
    <property type="protein sequence ID" value="OQE16514.1"/>
    <property type="molecule type" value="Genomic_DNA"/>
</dbReference>
<dbReference type="GO" id="GO:0003677">
    <property type="term" value="F:DNA binding"/>
    <property type="evidence" value="ECO:0007669"/>
    <property type="project" value="UniProtKB-KW"/>
</dbReference>
<feature type="domain" description="Zn(2)-C6 fungal-type" evidence="7">
    <location>
        <begin position="27"/>
        <end position="56"/>
    </location>
</feature>
<keyword evidence="3" id="KW-0238">DNA-binding</keyword>
<dbReference type="CDD" id="cd00067">
    <property type="entry name" value="GAL4"/>
    <property type="match status" value="1"/>
</dbReference>
<dbReference type="InterPro" id="IPR007219">
    <property type="entry name" value="XnlR_reg_dom"/>
</dbReference>
<dbReference type="GO" id="GO:0008270">
    <property type="term" value="F:zinc ion binding"/>
    <property type="evidence" value="ECO:0007669"/>
    <property type="project" value="InterPro"/>
</dbReference>
<keyword evidence="9" id="KW-1185">Reference proteome</keyword>
<dbReference type="OrthoDB" id="5296287at2759"/>
<evidence type="ECO:0000256" key="6">
    <source>
        <dbReference type="SAM" id="MobiDB-lite"/>
    </source>
</evidence>
<protein>
    <recommendedName>
        <fullName evidence="7">Zn(2)-C6 fungal-type domain-containing protein</fullName>
    </recommendedName>
</protein>
<organism evidence="8 9">
    <name type="scientific">Penicillium flavigenum</name>
    <dbReference type="NCBI Taxonomy" id="254877"/>
    <lineage>
        <taxon>Eukaryota</taxon>
        <taxon>Fungi</taxon>
        <taxon>Dikarya</taxon>
        <taxon>Ascomycota</taxon>
        <taxon>Pezizomycotina</taxon>
        <taxon>Eurotiomycetes</taxon>
        <taxon>Eurotiomycetidae</taxon>
        <taxon>Eurotiales</taxon>
        <taxon>Aspergillaceae</taxon>
        <taxon>Penicillium</taxon>
    </lineage>
</organism>
<dbReference type="SMART" id="SM00906">
    <property type="entry name" value="Fungal_trans"/>
    <property type="match status" value="1"/>
</dbReference>
<gene>
    <name evidence="8" type="ORF">PENFLA_c027G07232</name>
</gene>
<comment type="caution">
    <text evidence="8">The sequence shown here is derived from an EMBL/GenBank/DDBJ whole genome shotgun (WGS) entry which is preliminary data.</text>
</comment>
<dbReference type="Pfam" id="PF04082">
    <property type="entry name" value="Fungal_trans"/>
    <property type="match status" value="1"/>
</dbReference>
<dbReference type="Proteomes" id="UP000191342">
    <property type="component" value="Unassembled WGS sequence"/>
</dbReference>
<keyword evidence="2" id="KW-0805">Transcription regulation</keyword>